<feature type="domain" description="Threonine/serine exporter-like N-terminal" evidence="3">
    <location>
        <begin position="24"/>
        <end position="258"/>
    </location>
</feature>
<protein>
    <submittedName>
        <fullName evidence="4">Threonine/serine exporter family protein</fullName>
    </submittedName>
</protein>
<dbReference type="Pfam" id="PF06738">
    <property type="entry name" value="ThrE"/>
    <property type="match status" value="1"/>
</dbReference>
<dbReference type="InterPro" id="IPR051361">
    <property type="entry name" value="ThrE/Ser_Exporter"/>
</dbReference>
<reference evidence="4 5" key="1">
    <citation type="submission" date="2019-05" db="EMBL/GenBank/DDBJ databases">
        <authorList>
            <person name="Lee S.D."/>
        </authorList>
    </citation>
    <scope>NUCLEOTIDE SEQUENCE [LARGE SCALE GENOMIC DNA]</scope>
    <source>
        <strain evidence="4 5">C5-26</strain>
    </source>
</reference>
<dbReference type="PANTHER" id="PTHR31082:SF4">
    <property type="entry name" value="PHEROMONE-REGULATED MEMBRANE PROTEIN 10"/>
    <property type="match status" value="1"/>
</dbReference>
<dbReference type="GO" id="GO:0022857">
    <property type="term" value="F:transmembrane transporter activity"/>
    <property type="evidence" value="ECO:0007669"/>
    <property type="project" value="InterPro"/>
</dbReference>
<dbReference type="Proteomes" id="UP000320244">
    <property type="component" value="Unassembled WGS sequence"/>
</dbReference>
<gene>
    <name evidence="4" type="ORF">FGL98_15685</name>
</gene>
<keyword evidence="2" id="KW-0812">Transmembrane</keyword>
<keyword evidence="5" id="KW-1185">Reference proteome</keyword>
<comment type="similarity">
    <text evidence="1">Belongs to the ThrE exporter (TC 2.A.79) family.</text>
</comment>
<evidence type="ECO:0000256" key="1">
    <source>
        <dbReference type="ARBA" id="ARBA00034125"/>
    </source>
</evidence>
<feature type="transmembrane region" description="Helical" evidence="2">
    <location>
        <begin position="327"/>
        <end position="347"/>
    </location>
</feature>
<feature type="transmembrane region" description="Helical" evidence="2">
    <location>
        <begin position="354"/>
        <end position="371"/>
    </location>
</feature>
<dbReference type="InterPro" id="IPR010619">
    <property type="entry name" value="ThrE-like_N"/>
</dbReference>
<sequence>MSSPPPAARGLTTPPADIDPRRHLLLSIGAALLSGGLPAGDVEDELCGLGPAIGAPDVRVAAWSTGLFLSMSRDDGAVFEPAGQMLRFEQTSDILKLVNRIRTRRLGVDGALRELTEIREERPRWPGWVADLGGLAVGLGLCLLLQPGVGNLVFAAVGSLVVALLTTLVRRWRTLRPLLPVASSFLVSLIVLGAFHAGWLDGPLRTIVAVLAILLPGSALVTGLTEIASGAAAAGTSRLVSGIVQLALFIVGLVGAAAVTGTHLSALSDVQVVHHGWWAPCLGVALATLGLIINVYSPPEHTLSIVAVVVVASAVQITLNITHGAAIGGLAGAVAAAVAATLVSWIPGGPAWRITYVPAFLIVAPGSFGLLNASQIEVGTGAAASLLTALSAVFGIAIGTLIGAVICRASDRATRALPLPEQTTDWSAGP</sequence>
<feature type="transmembrane region" description="Helical" evidence="2">
    <location>
        <begin position="181"/>
        <end position="200"/>
    </location>
</feature>
<feature type="transmembrane region" description="Helical" evidence="2">
    <location>
        <begin position="206"/>
        <end position="227"/>
    </location>
</feature>
<evidence type="ECO:0000313" key="4">
    <source>
        <dbReference type="EMBL" id="TWP34981.1"/>
    </source>
</evidence>
<organism evidence="4 5">
    <name type="scientific">Leekyejoonella antrihumi</name>
    <dbReference type="NCBI Taxonomy" id="1660198"/>
    <lineage>
        <taxon>Bacteria</taxon>
        <taxon>Bacillati</taxon>
        <taxon>Actinomycetota</taxon>
        <taxon>Actinomycetes</taxon>
        <taxon>Micrococcales</taxon>
        <taxon>Dermacoccaceae</taxon>
        <taxon>Leekyejoonella</taxon>
    </lineage>
</organism>
<dbReference type="PANTHER" id="PTHR31082">
    <property type="entry name" value="PHEROMONE-REGULATED MEMBRANE PROTEIN 10"/>
    <property type="match status" value="1"/>
</dbReference>
<keyword evidence="2" id="KW-1133">Transmembrane helix</keyword>
<feature type="transmembrane region" description="Helical" evidence="2">
    <location>
        <begin position="383"/>
        <end position="407"/>
    </location>
</feature>
<evidence type="ECO:0000313" key="5">
    <source>
        <dbReference type="Proteomes" id="UP000320244"/>
    </source>
</evidence>
<feature type="transmembrane region" description="Helical" evidence="2">
    <location>
        <begin position="303"/>
        <end position="321"/>
    </location>
</feature>
<evidence type="ECO:0000259" key="3">
    <source>
        <dbReference type="Pfam" id="PF06738"/>
    </source>
</evidence>
<comment type="caution">
    <text evidence="4">The sequence shown here is derived from an EMBL/GenBank/DDBJ whole genome shotgun (WGS) entry which is preliminary data.</text>
</comment>
<keyword evidence="2" id="KW-0472">Membrane</keyword>
<dbReference type="AlphaFoldDB" id="A0A563DYD2"/>
<feature type="transmembrane region" description="Helical" evidence="2">
    <location>
        <begin position="239"/>
        <end position="257"/>
    </location>
</feature>
<feature type="transmembrane region" description="Helical" evidence="2">
    <location>
        <begin position="277"/>
        <end position="296"/>
    </location>
</feature>
<dbReference type="OrthoDB" id="235893at2"/>
<dbReference type="RefSeq" id="WP_146318125.1">
    <property type="nucleotide sequence ID" value="NZ_VCQV01000023.1"/>
</dbReference>
<accession>A0A563DYD2</accession>
<feature type="transmembrane region" description="Helical" evidence="2">
    <location>
        <begin position="152"/>
        <end position="169"/>
    </location>
</feature>
<dbReference type="EMBL" id="VCQV01000023">
    <property type="protein sequence ID" value="TWP34981.1"/>
    <property type="molecule type" value="Genomic_DNA"/>
</dbReference>
<evidence type="ECO:0000256" key="2">
    <source>
        <dbReference type="SAM" id="Phobius"/>
    </source>
</evidence>
<proteinExistence type="inferred from homology"/>
<reference evidence="4 5" key="2">
    <citation type="submission" date="2019-08" db="EMBL/GenBank/DDBJ databases">
        <title>Jejuicoccus antrihumi gen. nov., sp. nov., a new member of the family Dermacoccaceae isolated from a cave.</title>
        <authorList>
            <person name="Schumann P."/>
            <person name="Kim I.S."/>
        </authorList>
    </citation>
    <scope>NUCLEOTIDE SEQUENCE [LARGE SCALE GENOMIC DNA]</scope>
    <source>
        <strain evidence="4 5">C5-26</strain>
    </source>
</reference>
<name>A0A563DYD2_9MICO</name>